<comment type="caution">
    <text evidence="1">The sequence shown here is derived from an EMBL/GenBank/DDBJ whole genome shotgun (WGS) entry which is preliminary data.</text>
</comment>
<keyword evidence="2" id="KW-1185">Reference proteome</keyword>
<sequence length="261" mass="29372">MSNVQIAGNLLIIDGHVYYESKSSNRRAYWECRRIRKGECQARAITTEILPGVEANVIVIKNPGLEGHSHSPDQEASEAEIIQKGVERRAREQPEEPPARILRTEPANASPRIFVQIFTILGMCTRARGNNANVAENSVAATPFVYAFLFGKETAQYATVLQSVVTAAQEYQIANCEPQQIMADFEKAGINASAEVFPNAHVSCCFFHLRQSVYWHVQDEGLQQEYSDPLDRTLRDSIHMLLALAFVPENDVSQVFDLWRY</sequence>
<evidence type="ECO:0000313" key="2">
    <source>
        <dbReference type="Proteomes" id="UP001239111"/>
    </source>
</evidence>
<gene>
    <name evidence="1" type="ORF">QAD02_017154</name>
</gene>
<protein>
    <submittedName>
        <fullName evidence="1">Uncharacterized protein</fullName>
    </submittedName>
</protein>
<name>A0ACC2PDH2_9HYME</name>
<accession>A0ACC2PDH2</accession>
<reference evidence="1" key="1">
    <citation type="submission" date="2023-04" db="EMBL/GenBank/DDBJ databases">
        <title>A chromosome-level genome assembly of the parasitoid wasp Eretmocerus hayati.</title>
        <authorList>
            <person name="Zhong Y."/>
            <person name="Liu S."/>
            <person name="Liu Y."/>
        </authorList>
    </citation>
    <scope>NUCLEOTIDE SEQUENCE</scope>
    <source>
        <strain evidence="1">ZJU_SS_LIU_2023</strain>
    </source>
</reference>
<proteinExistence type="predicted"/>
<dbReference type="EMBL" id="CM056742">
    <property type="protein sequence ID" value="KAJ8681367.1"/>
    <property type="molecule type" value="Genomic_DNA"/>
</dbReference>
<dbReference type="Proteomes" id="UP001239111">
    <property type="component" value="Chromosome 2"/>
</dbReference>
<evidence type="ECO:0000313" key="1">
    <source>
        <dbReference type="EMBL" id="KAJ8681367.1"/>
    </source>
</evidence>
<organism evidence="1 2">
    <name type="scientific">Eretmocerus hayati</name>
    <dbReference type="NCBI Taxonomy" id="131215"/>
    <lineage>
        <taxon>Eukaryota</taxon>
        <taxon>Metazoa</taxon>
        <taxon>Ecdysozoa</taxon>
        <taxon>Arthropoda</taxon>
        <taxon>Hexapoda</taxon>
        <taxon>Insecta</taxon>
        <taxon>Pterygota</taxon>
        <taxon>Neoptera</taxon>
        <taxon>Endopterygota</taxon>
        <taxon>Hymenoptera</taxon>
        <taxon>Apocrita</taxon>
        <taxon>Proctotrupomorpha</taxon>
        <taxon>Chalcidoidea</taxon>
        <taxon>Aphelinidae</taxon>
        <taxon>Aphelininae</taxon>
        <taxon>Eretmocerus</taxon>
    </lineage>
</organism>